<reference evidence="1 2" key="1">
    <citation type="submission" date="2020-02" db="EMBL/GenBank/DDBJ databases">
        <title>Novel Insights Into The Classification of Staphylococcal Beta-Lactamases In Relation To The Cefazolin Inoculum Effect.</title>
        <authorList>
            <person name="Carvajal L.P."/>
            <person name="Rincon S."/>
            <person name="Echeverri A."/>
            <person name="Porras J."/>
            <person name="Rios R."/>
            <person name="Ordonez K."/>
            <person name="Seas C."/>
            <person name="Gomez-Villegas S."/>
            <person name="Diaz L."/>
            <person name="Arias C.A."/>
            <person name="Reyes J."/>
        </authorList>
    </citation>
    <scope>NUCLEOTIDE SEQUENCE [LARGE SCALE GENOMIC DNA]</scope>
    <source>
        <strain evidence="1 2">UP127</strain>
    </source>
</reference>
<name>A0AAP6TDC4_STAAU</name>
<comment type="caution">
    <text evidence="1">The sequence shown here is derived from an EMBL/GenBank/DDBJ whole genome shotgun (WGS) entry which is preliminary data.</text>
</comment>
<dbReference type="AlphaFoldDB" id="A0AAP6TDC4"/>
<proteinExistence type="predicted"/>
<feature type="non-terminal residue" evidence="1">
    <location>
        <position position="128"/>
    </location>
</feature>
<gene>
    <name evidence="1" type="ORF">G0Z31_13775</name>
</gene>
<organism evidence="1 2">
    <name type="scientific">Staphylococcus aureus</name>
    <dbReference type="NCBI Taxonomy" id="1280"/>
    <lineage>
        <taxon>Bacteria</taxon>
        <taxon>Bacillati</taxon>
        <taxon>Bacillota</taxon>
        <taxon>Bacilli</taxon>
        <taxon>Bacillales</taxon>
        <taxon>Staphylococcaceae</taxon>
        <taxon>Staphylococcus</taxon>
    </lineage>
</organism>
<protein>
    <submittedName>
        <fullName evidence="1">Uncharacterized protein</fullName>
    </submittedName>
</protein>
<dbReference type="EMBL" id="JAAJIY010000099">
    <property type="protein sequence ID" value="NGK22532.1"/>
    <property type="molecule type" value="Genomic_DNA"/>
</dbReference>
<accession>A0AAP6TDC4</accession>
<evidence type="ECO:0000313" key="1">
    <source>
        <dbReference type="EMBL" id="NGK22532.1"/>
    </source>
</evidence>
<dbReference type="Proteomes" id="UP000478431">
    <property type="component" value="Unassembled WGS sequence"/>
</dbReference>
<sequence>MDNKLITDLSRVFDYRYVDENEYNFKLISDMLTDFNFSLEYHRNKEVFAHNGEQIKYEHLNVTSSVSDFLTYLNGRFSNMVLGHNGDGINEVKDARVDNTGYDHKTLQDRLYHDYSTLDAFTKKVEKA</sequence>
<evidence type="ECO:0000313" key="2">
    <source>
        <dbReference type="Proteomes" id="UP000478431"/>
    </source>
</evidence>